<dbReference type="EMBL" id="JBHUIW010000004">
    <property type="protein sequence ID" value="MFD2181698.1"/>
    <property type="molecule type" value="Genomic_DNA"/>
</dbReference>
<evidence type="ECO:0000259" key="1">
    <source>
        <dbReference type="PROSITE" id="PS51352"/>
    </source>
</evidence>
<dbReference type="InterPro" id="IPR044241">
    <property type="entry name" value="TxlA/HCF164"/>
</dbReference>
<dbReference type="PANTHER" id="PTHR47353:SF1">
    <property type="entry name" value="THIOREDOXIN-LIKE PROTEIN HCF164, CHLOROPLASTIC"/>
    <property type="match status" value="1"/>
</dbReference>
<name>A0ABW5AFJ0_9BRAD</name>
<dbReference type="InterPro" id="IPR036249">
    <property type="entry name" value="Thioredoxin-like_sf"/>
</dbReference>
<evidence type="ECO:0000313" key="2">
    <source>
        <dbReference type="EMBL" id="MFD2181698.1"/>
    </source>
</evidence>
<evidence type="ECO:0000313" key="3">
    <source>
        <dbReference type="Proteomes" id="UP001597314"/>
    </source>
</evidence>
<dbReference type="Pfam" id="PF00085">
    <property type="entry name" value="Thioredoxin"/>
    <property type="match status" value="1"/>
</dbReference>
<dbReference type="PROSITE" id="PS51352">
    <property type="entry name" value="THIOREDOXIN_2"/>
    <property type="match status" value="1"/>
</dbReference>
<gene>
    <name evidence="2" type="ORF">ACFSOX_05995</name>
</gene>
<keyword evidence="3" id="KW-1185">Reference proteome</keyword>
<dbReference type="PANTHER" id="PTHR47353">
    <property type="entry name" value="THIOREDOXIN-LIKE PROTEIN HCF164, CHLOROPLASTIC"/>
    <property type="match status" value="1"/>
</dbReference>
<organism evidence="2 3">
    <name type="scientific">Rhodoplanes azumiensis</name>
    <dbReference type="NCBI Taxonomy" id="1897628"/>
    <lineage>
        <taxon>Bacteria</taxon>
        <taxon>Pseudomonadati</taxon>
        <taxon>Pseudomonadota</taxon>
        <taxon>Alphaproteobacteria</taxon>
        <taxon>Hyphomicrobiales</taxon>
        <taxon>Nitrobacteraceae</taxon>
        <taxon>Rhodoplanes</taxon>
    </lineage>
</organism>
<accession>A0ABW5AFJ0</accession>
<dbReference type="RefSeq" id="WP_378476881.1">
    <property type="nucleotide sequence ID" value="NZ_JBHUIW010000004.1"/>
</dbReference>
<feature type="domain" description="Thioredoxin" evidence="1">
    <location>
        <begin position="21"/>
        <end position="145"/>
    </location>
</feature>
<dbReference type="CDD" id="cd02947">
    <property type="entry name" value="TRX_family"/>
    <property type="match status" value="1"/>
</dbReference>
<sequence length="151" mass="16874">MTRYRRWRLVLTAMVVVAIGLVVAMALANRHLNHEDRTLVVAEVDPVAEAIRAGKPTVVEFGSDRCESCRTMIPILAVLAREHGDRLNVVTVDLFSRTGRRLIPKYQIQMMPTQVFFDAGGREVDRHLGPISGDDILRRLGLGPMTVTGRQ</sequence>
<dbReference type="SUPFAM" id="SSF52833">
    <property type="entry name" value="Thioredoxin-like"/>
    <property type="match status" value="1"/>
</dbReference>
<dbReference type="InterPro" id="IPR013766">
    <property type="entry name" value="Thioredoxin_domain"/>
</dbReference>
<reference evidence="3" key="1">
    <citation type="journal article" date="2019" name="Int. J. Syst. Evol. Microbiol.">
        <title>The Global Catalogue of Microorganisms (GCM) 10K type strain sequencing project: providing services to taxonomists for standard genome sequencing and annotation.</title>
        <authorList>
            <consortium name="The Broad Institute Genomics Platform"/>
            <consortium name="The Broad Institute Genome Sequencing Center for Infectious Disease"/>
            <person name="Wu L."/>
            <person name="Ma J."/>
        </authorList>
    </citation>
    <scope>NUCLEOTIDE SEQUENCE [LARGE SCALE GENOMIC DNA]</scope>
    <source>
        <strain evidence="3">CGMCC 1.6774</strain>
    </source>
</reference>
<dbReference type="Proteomes" id="UP001597314">
    <property type="component" value="Unassembled WGS sequence"/>
</dbReference>
<protein>
    <submittedName>
        <fullName evidence="2">Thioredoxin family protein</fullName>
    </submittedName>
</protein>
<comment type="caution">
    <text evidence="2">The sequence shown here is derived from an EMBL/GenBank/DDBJ whole genome shotgun (WGS) entry which is preliminary data.</text>
</comment>
<proteinExistence type="predicted"/>
<dbReference type="Gene3D" id="3.40.30.10">
    <property type="entry name" value="Glutaredoxin"/>
    <property type="match status" value="1"/>
</dbReference>